<comment type="similarity">
    <text evidence="2">Belongs to the SsgA family.</text>
</comment>
<accession>A0A9W6QDX5</accession>
<dbReference type="EMBL" id="BSSA01000020">
    <property type="protein sequence ID" value="GLW72762.1"/>
    <property type="molecule type" value="Genomic_DNA"/>
</dbReference>
<dbReference type="GO" id="GO:0000917">
    <property type="term" value="P:division septum assembly"/>
    <property type="evidence" value="ECO:0007669"/>
    <property type="project" value="UniProtKB-KW"/>
</dbReference>
<dbReference type="GO" id="GO:0030428">
    <property type="term" value="C:cell septum"/>
    <property type="evidence" value="ECO:0007669"/>
    <property type="project" value="UniProtKB-SubCell"/>
</dbReference>
<name>A0A9W6QDX5_9ACTN</name>
<sequence>MKRREPERVPVQRSSSASCAVALLVEVVGDPRHRAPVPACLSYDISDPYAVVLDIHAGGEAPVTWLFARDLLLTGIHRPSGHGNVAVVPGAGPCAGHVFISLRGADAAAVLRASAADVRFFLQQTEVVVPAGAEEERLDIDALVRGILGS</sequence>
<evidence type="ECO:0000256" key="2">
    <source>
        <dbReference type="ARBA" id="ARBA00009323"/>
    </source>
</evidence>
<keyword evidence="6" id="KW-0131">Cell cycle</keyword>
<keyword evidence="4" id="KW-0749">Sporulation</keyword>
<dbReference type="InterPro" id="IPR038658">
    <property type="entry name" value="SsgB_sf"/>
</dbReference>
<evidence type="ECO:0000313" key="7">
    <source>
        <dbReference type="EMBL" id="GLW72762.1"/>
    </source>
</evidence>
<evidence type="ECO:0000256" key="6">
    <source>
        <dbReference type="ARBA" id="ARBA00023306"/>
    </source>
</evidence>
<comment type="subcellular location">
    <subcellularLocation>
        <location evidence="1">Cell septum</location>
    </subcellularLocation>
</comment>
<dbReference type="RefSeq" id="WP_285738446.1">
    <property type="nucleotide sequence ID" value="NZ_BSSA01000020.1"/>
</dbReference>
<protein>
    <submittedName>
        <fullName evidence="7">Sporulation-specific cell division protein SsgB</fullName>
    </submittedName>
</protein>
<evidence type="ECO:0000256" key="1">
    <source>
        <dbReference type="ARBA" id="ARBA00004431"/>
    </source>
</evidence>
<organism evidence="7 8">
    <name type="scientific">Kitasatospora phosalacinea</name>
    <dbReference type="NCBI Taxonomy" id="2065"/>
    <lineage>
        <taxon>Bacteria</taxon>
        <taxon>Bacillati</taxon>
        <taxon>Actinomycetota</taxon>
        <taxon>Actinomycetes</taxon>
        <taxon>Kitasatosporales</taxon>
        <taxon>Streptomycetaceae</taxon>
        <taxon>Kitasatospora</taxon>
    </lineage>
</organism>
<reference evidence="7" key="1">
    <citation type="submission" date="2023-02" db="EMBL/GenBank/DDBJ databases">
        <title>Kitasatospora phosalacinea NBRC 14627.</title>
        <authorList>
            <person name="Ichikawa N."/>
            <person name="Sato H."/>
            <person name="Tonouchi N."/>
        </authorList>
    </citation>
    <scope>NUCLEOTIDE SEQUENCE</scope>
    <source>
        <strain evidence="7">NBRC 14627</strain>
    </source>
</reference>
<gene>
    <name evidence="7" type="primary">ssgB</name>
    <name evidence="7" type="ORF">Kpho02_50610</name>
</gene>
<comment type="caution">
    <text evidence="7">The sequence shown here is derived from an EMBL/GenBank/DDBJ whole genome shotgun (WGS) entry which is preliminary data.</text>
</comment>
<dbReference type="AlphaFoldDB" id="A0A9W6QDX5"/>
<dbReference type="InterPro" id="IPR006776">
    <property type="entry name" value="SsgB"/>
</dbReference>
<dbReference type="Pfam" id="PF04686">
    <property type="entry name" value="SsgA"/>
    <property type="match status" value="1"/>
</dbReference>
<dbReference type="GO" id="GO:0030435">
    <property type="term" value="P:sporulation resulting in formation of a cellular spore"/>
    <property type="evidence" value="ECO:0007669"/>
    <property type="project" value="UniProtKB-KW"/>
</dbReference>
<keyword evidence="5" id="KW-0717">Septation</keyword>
<proteinExistence type="inferred from homology"/>
<dbReference type="Proteomes" id="UP001165041">
    <property type="component" value="Unassembled WGS sequence"/>
</dbReference>
<evidence type="ECO:0000256" key="5">
    <source>
        <dbReference type="ARBA" id="ARBA00023210"/>
    </source>
</evidence>
<evidence type="ECO:0000256" key="4">
    <source>
        <dbReference type="ARBA" id="ARBA00022969"/>
    </source>
</evidence>
<keyword evidence="3 7" id="KW-0132">Cell division</keyword>
<dbReference type="Gene3D" id="2.30.31.20">
    <property type="entry name" value="Sporulation-specific cell division protein SsgB"/>
    <property type="match status" value="1"/>
</dbReference>
<evidence type="ECO:0000256" key="3">
    <source>
        <dbReference type="ARBA" id="ARBA00022618"/>
    </source>
</evidence>
<evidence type="ECO:0000313" key="8">
    <source>
        <dbReference type="Proteomes" id="UP001165041"/>
    </source>
</evidence>